<proteinExistence type="inferred from homology"/>
<dbReference type="GO" id="GO:0005742">
    <property type="term" value="C:mitochondrial outer membrane translocase complex"/>
    <property type="evidence" value="ECO:0007669"/>
    <property type="project" value="InterPro"/>
</dbReference>
<keyword evidence="9 11" id="KW-0472">Membrane</keyword>
<keyword evidence="6" id="KW-0653">Protein transport</keyword>
<reference evidence="12" key="1">
    <citation type="submission" date="2021-02" db="EMBL/GenBank/DDBJ databases">
        <title>Psilocybe cubensis genome.</title>
        <authorList>
            <person name="Mckernan K.J."/>
            <person name="Crawford S."/>
            <person name="Trippe A."/>
            <person name="Kane L.T."/>
            <person name="Mclaughlin S."/>
        </authorList>
    </citation>
    <scope>NUCLEOTIDE SEQUENCE [LARGE SCALE GENOMIC DNA]</scope>
    <source>
        <strain evidence="12">MGC-MH-2018</strain>
    </source>
</reference>
<evidence type="ECO:0000313" key="12">
    <source>
        <dbReference type="EMBL" id="KAG5168935.1"/>
    </source>
</evidence>
<dbReference type="GO" id="GO:0016031">
    <property type="term" value="P:tRNA import into mitochondrion"/>
    <property type="evidence" value="ECO:0007669"/>
    <property type="project" value="TreeGrafter"/>
</dbReference>
<dbReference type="GO" id="GO:0008320">
    <property type="term" value="F:protein transmembrane transporter activity"/>
    <property type="evidence" value="ECO:0007669"/>
    <property type="project" value="TreeGrafter"/>
</dbReference>
<dbReference type="GO" id="GO:0006605">
    <property type="term" value="P:protein targeting"/>
    <property type="evidence" value="ECO:0007669"/>
    <property type="project" value="InterPro"/>
</dbReference>
<keyword evidence="4 11" id="KW-0812">Transmembrane</keyword>
<evidence type="ECO:0000256" key="8">
    <source>
        <dbReference type="ARBA" id="ARBA00023128"/>
    </source>
</evidence>
<protein>
    <recommendedName>
        <fullName evidence="13">Mitochondrial import receptor subunit tom20</fullName>
    </recommendedName>
</protein>
<organism evidence="12">
    <name type="scientific">Psilocybe cubensis</name>
    <name type="common">Psychedelic mushroom</name>
    <name type="synonym">Stropharia cubensis</name>
    <dbReference type="NCBI Taxonomy" id="181762"/>
    <lineage>
        <taxon>Eukaryota</taxon>
        <taxon>Fungi</taxon>
        <taxon>Dikarya</taxon>
        <taxon>Basidiomycota</taxon>
        <taxon>Agaricomycotina</taxon>
        <taxon>Agaricomycetes</taxon>
        <taxon>Agaricomycetidae</taxon>
        <taxon>Agaricales</taxon>
        <taxon>Agaricineae</taxon>
        <taxon>Strophariaceae</taxon>
        <taxon>Psilocybe</taxon>
    </lineage>
</organism>
<keyword evidence="7 11" id="KW-1133">Transmembrane helix</keyword>
<dbReference type="PANTHER" id="PTHR12430:SF0">
    <property type="entry name" value="TRANSLOCASE OF OUTER MITOCHONDRIAL MEMBRANE 20"/>
    <property type="match status" value="1"/>
</dbReference>
<evidence type="ECO:0008006" key="13">
    <source>
        <dbReference type="Google" id="ProtNLM"/>
    </source>
</evidence>
<dbReference type="GO" id="GO:0030943">
    <property type="term" value="F:mitochondrion targeting sequence binding"/>
    <property type="evidence" value="ECO:0007669"/>
    <property type="project" value="TreeGrafter"/>
</dbReference>
<sequence length="202" mass="22603">MDNRSTSYITLAAVSLAAGLAAYAVYFDYKRRNDVEFRKKLKKEKKRVEKAVAQSKQSELAESSGEIDEQALREVIKTIRSEPGPQTSDEKEGYFMSQVSIGEQLSLQGPRMYLPAAAAFFRALRVYPSPVELIGIYEKTIVDPVFKLVMQLTQLDVSDFNSPIHNNMLDLDDNATPPRGPPSETSSQEWDKLTDPDSHPSA</sequence>
<comment type="similarity">
    <text evidence="2">Belongs to the Tom20 family.</text>
</comment>
<evidence type="ECO:0000256" key="2">
    <source>
        <dbReference type="ARBA" id="ARBA00005792"/>
    </source>
</evidence>
<dbReference type="InterPro" id="IPR023392">
    <property type="entry name" value="Tom20_dom_sf"/>
</dbReference>
<evidence type="ECO:0000256" key="11">
    <source>
        <dbReference type="SAM" id="Phobius"/>
    </source>
</evidence>
<accession>A0A8H8CL10</accession>
<dbReference type="PANTHER" id="PTHR12430">
    <property type="entry name" value="MITOCHONDRIAL IMPORT RECEPTOR SUBUNIT TOM20"/>
    <property type="match status" value="1"/>
</dbReference>
<dbReference type="GO" id="GO:0006886">
    <property type="term" value="P:intracellular protein transport"/>
    <property type="evidence" value="ECO:0007669"/>
    <property type="project" value="InterPro"/>
</dbReference>
<name>A0A8H8CL10_PSICU</name>
<dbReference type="Pfam" id="PF02064">
    <property type="entry name" value="MAS20"/>
    <property type="match status" value="1"/>
</dbReference>
<comment type="subcellular location">
    <subcellularLocation>
        <location evidence="1">Mitochondrion outer membrane</location>
        <topology evidence="1">Single-pass membrane protein</topology>
    </subcellularLocation>
</comment>
<dbReference type="GO" id="GO:0030150">
    <property type="term" value="P:protein import into mitochondrial matrix"/>
    <property type="evidence" value="ECO:0007669"/>
    <property type="project" value="TreeGrafter"/>
</dbReference>
<feature type="transmembrane region" description="Helical" evidence="11">
    <location>
        <begin position="6"/>
        <end position="29"/>
    </location>
</feature>
<keyword evidence="3" id="KW-0813">Transport</keyword>
<keyword evidence="8" id="KW-0496">Mitochondrion</keyword>
<dbReference type="Gene3D" id="1.20.960.10">
    <property type="entry name" value="Mitochondrial outer membrane translocase complex, subunit Tom20 domain"/>
    <property type="match status" value="1"/>
</dbReference>
<dbReference type="PRINTS" id="PR00351">
    <property type="entry name" value="OM20RECEPTOR"/>
</dbReference>
<evidence type="ECO:0000256" key="6">
    <source>
        <dbReference type="ARBA" id="ARBA00022927"/>
    </source>
</evidence>
<evidence type="ECO:0000256" key="7">
    <source>
        <dbReference type="ARBA" id="ARBA00022989"/>
    </source>
</evidence>
<evidence type="ECO:0000256" key="10">
    <source>
        <dbReference type="SAM" id="MobiDB-lite"/>
    </source>
</evidence>
<evidence type="ECO:0000256" key="9">
    <source>
        <dbReference type="ARBA" id="ARBA00023136"/>
    </source>
</evidence>
<evidence type="ECO:0000256" key="3">
    <source>
        <dbReference type="ARBA" id="ARBA00022448"/>
    </source>
</evidence>
<comment type="caution">
    <text evidence="12">The sequence shown here is derived from an EMBL/GenBank/DDBJ whole genome shotgun (WGS) entry which is preliminary data.</text>
</comment>
<dbReference type="SUPFAM" id="SSF47157">
    <property type="entry name" value="Mitochondrial import receptor subunit Tom20"/>
    <property type="match status" value="1"/>
</dbReference>
<gene>
    <name evidence="12" type="ORF">JR316_005489</name>
</gene>
<feature type="compositionally biased region" description="Basic and acidic residues" evidence="10">
    <location>
        <begin position="189"/>
        <end position="202"/>
    </location>
</feature>
<keyword evidence="5" id="KW-1000">Mitochondrion outer membrane</keyword>
<dbReference type="AlphaFoldDB" id="A0A8H8CL10"/>
<dbReference type="InterPro" id="IPR002056">
    <property type="entry name" value="MAS20"/>
</dbReference>
<evidence type="ECO:0000256" key="1">
    <source>
        <dbReference type="ARBA" id="ARBA00004572"/>
    </source>
</evidence>
<feature type="region of interest" description="Disordered" evidence="10">
    <location>
        <begin position="168"/>
        <end position="202"/>
    </location>
</feature>
<evidence type="ECO:0000256" key="5">
    <source>
        <dbReference type="ARBA" id="ARBA00022787"/>
    </source>
</evidence>
<dbReference type="EMBL" id="JAFIQS010000005">
    <property type="protein sequence ID" value="KAG5168935.1"/>
    <property type="molecule type" value="Genomic_DNA"/>
</dbReference>
<evidence type="ECO:0000256" key="4">
    <source>
        <dbReference type="ARBA" id="ARBA00022692"/>
    </source>
</evidence>